<organism evidence="1 2">
    <name type="scientific">Aureobasidium melanogenum (strain CBS 110374)</name>
    <name type="common">Aureobasidium pullulans var. melanogenum</name>
    <dbReference type="NCBI Taxonomy" id="1043003"/>
    <lineage>
        <taxon>Eukaryota</taxon>
        <taxon>Fungi</taxon>
        <taxon>Dikarya</taxon>
        <taxon>Ascomycota</taxon>
        <taxon>Pezizomycotina</taxon>
        <taxon>Dothideomycetes</taxon>
        <taxon>Dothideomycetidae</taxon>
        <taxon>Dothideales</taxon>
        <taxon>Saccotheciaceae</taxon>
        <taxon>Aureobasidium</taxon>
    </lineage>
</organism>
<dbReference type="RefSeq" id="XP_040874649.1">
    <property type="nucleotide sequence ID" value="XM_041025519.1"/>
</dbReference>
<proteinExistence type="predicted"/>
<reference evidence="1 2" key="1">
    <citation type="journal article" date="2014" name="BMC Genomics">
        <title>Genome sequencing of four Aureobasidium pullulans varieties: biotechnological potential, stress tolerance, and description of new species.</title>
        <authorList>
            <person name="Gostin Ar C."/>
            <person name="Ohm R.A."/>
            <person name="Kogej T."/>
            <person name="Sonjak S."/>
            <person name="Turk M."/>
            <person name="Zajc J."/>
            <person name="Zalar P."/>
            <person name="Grube M."/>
            <person name="Sun H."/>
            <person name="Han J."/>
            <person name="Sharma A."/>
            <person name="Chiniquy J."/>
            <person name="Ngan C.Y."/>
            <person name="Lipzen A."/>
            <person name="Barry K."/>
            <person name="Grigoriev I.V."/>
            <person name="Gunde-Cimerman N."/>
        </authorList>
    </citation>
    <scope>NUCLEOTIDE SEQUENCE [LARGE SCALE GENOMIC DNA]</scope>
    <source>
        <strain evidence="1 2">CBS 110374</strain>
    </source>
</reference>
<dbReference type="GeneID" id="63918892"/>
<dbReference type="EMBL" id="KL584881">
    <property type="protein sequence ID" value="KEQ57625.1"/>
    <property type="molecule type" value="Genomic_DNA"/>
</dbReference>
<keyword evidence="2" id="KW-1185">Reference proteome</keyword>
<protein>
    <submittedName>
        <fullName evidence="1">Uncharacterized protein</fullName>
    </submittedName>
</protein>
<feature type="non-terminal residue" evidence="1">
    <location>
        <position position="1"/>
    </location>
</feature>
<evidence type="ECO:0000313" key="2">
    <source>
        <dbReference type="Proteomes" id="UP000030672"/>
    </source>
</evidence>
<accession>A0A074VAI7</accession>
<dbReference type="HOGENOM" id="CLU_1051905_0_0_1"/>
<dbReference type="Proteomes" id="UP000030672">
    <property type="component" value="Unassembled WGS sequence"/>
</dbReference>
<sequence>KRVILVYNPDRRVTDYQLRDICKAIIDKYTGTSSQTWKEPTDIKIPQEGHANESGMRVLLTALNIVVRKPFPKAYDVDQWRLLFTSVVQGSPVALEHDKRVFADFPNYDFELVKLSVDELKKLLDQCETADSRLTRRIQSADDHISTIARLHSSLDLSLQMINTELERDSNHYQACLQRSRHLQDTSDIELQKLLSERIQEYESKKYQLLQQKTHSSVLLQAAYNIHDSMVAYLESERTDFDRKVRPIIQSLVGNLSWNNGHDFE</sequence>
<dbReference type="AlphaFoldDB" id="A0A074VAI7"/>
<gene>
    <name evidence="1" type="ORF">M437DRAFT_70645</name>
</gene>
<name>A0A074VAI7_AURM1</name>
<evidence type="ECO:0000313" key="1">
    <source>
        <dbReference type="EMBL" id="KEQ57625.1"/>
    </source>
</evidence>